<dbReference type="Proteomes" id="UP000789739">
    <property type="component" value="Unassembled WGS sequence"/>
</dbReference>
<evidence type="ECO:0000313" key="2">
    <source>
        <dbReference type="EMBL" id="CAG8631515.1"/>
    </source>
</evidence>
<name>A0A9N9DDD9_9GLOM</name>
<accession>A0A9N9DDD9</accession>
<evidence type="ECO:0000313" key="3">
    <source>
        <dbReference type="Proteomes" id="UP000789739"/>
    </source>
</evidence>
<feature type="region of interest" description="Disordered" evidence="1">
    <location>
        <begin position="83"/>
        <end position="108"/>
    </location>
</feature>
<feature type="region of interest" description="Disordered" evidence="1">
    <location>
        <begin position="1"/>
        <end position="47"/>
    </location>
</feature>
<sequence length="108" mass="11983">MQNPPQVLLGNPPIQNSAENPVPIPAQNAQPAPKGDLISFDENPPMHQPAQLREVNVQAVDLLTDDIPDIKVGPNEEWFDLMEKLEDNEDNEPSDSEYDTADEDPDVN</sequence>
<proteinExistence type="predicted"/>
<comment type="caution">
    <text evidence="2">The sequence shown here is derived from an EMBL/GenBank/DDBJ whole genome shotgun (WGS) entry which is preliminary data.</text>
</comment>
<reference evidence="2" key="1">
    <citation type="submission" date="2021-06" db="EMBL/GenBank/DDBJ databases">
        <authorList>
            <person name="Kallberg Y."/>
            <person name="Tangrot J."/>
            <person name="Rosling A."/>
        </authorList>
    </citation>
    <scope>NUCLEOTIDE SEQUENCE</scope>
    <source>
        <strain evidence="2">BR232B</strain>
    </source>
</reference>
<keyword evidence="3" id="KW-1185">Reference proteome</keyword>
<organism evidence="2 3">
    <name type="scientific">Paraglomus brasilianum</name>
    <dbReference type="NCBI Taxonomy" id="144538"/>
    <lineage>
        <taxon>Eukaryota</taxon>
        <taxon>Fungi</taxon>
        <taxon>Fungi incertae sedis</taxon>
        <taxon>Mucoromycota</taxon>
        <taxon>Glomeromycotina</taxon>
        <taxon>Glomeromycetes</taxon>
        <taxon>Paraglomerales</taxon>
        <taxon>Paraglomeraceae</taxon>
        <taxon>Paraglomus</taxon>
    </lineage>
</organism>
<feature type="compositionally biased region" description="Acidic residues" evidence="1">
    <location>
        <begin position="86"/>
        <end position="108"/>
    </location>
</feature>
<evidence type="ECO:0000256" key="1">
    <source>
        <dbReference type="SAM" id="MobiDB-lite"/>
    </source>
</evidence>
<dbReference type="AlphaFoldDB" id="A0A9N9DDD9"/>
<gene>
    <name evidence="2" type="ORF">PBRASI_LOCUS9276</name>
</gene>
<dbReference type="EMBL" id="CAJVPI010001946">
    <property type="protein sequence ID" value="CAG8631515.1"/>
    <property type="molecule type" value="Genomic_DNA"/>
</dbReference>
<protein>
    <submittedName>
        <fullName evidence="2">9202_t:CDS:1</fullName>
    </submittedName>
</protein>